<gene>
    <name evidence="6" type="ORF">D7I47_08775</name>
</gene>
<dbReference type="GO" id="GO:0016616">
    <property type="term" value="F:oxidoreductase activity, acting on the CH-OH group of donors, NAD or NADP as acceptor"/>
    <property type="evidence" value="ECO:0007669"/>
    <property type="project" value="InterPro"/>
</dbReference>
<dbReference type="SMART" id="SM00984">
    <property type="entry name" value="UDPG_MGDP_dh_C"/>
    <property type="match status" value="1"/>
</dbReference>
<accession>A0A387BII4</accession>
<evidence type="ECO:0000256" key="2">
    <source>
        <dbReference type="ARBA" id="ARBA00023002"/>
    </source>
</evidence>
<dbReference type="NCBIfam" id="TIGR03026">
    <property type="entry name" value="NDP-sugDHase"/>
    <property type="match status" value="1"/>
</dbReference>
<dbReference type="AlphaFoldDB" id="A0A387BII4"/>
<dbReference type="PANTHER" id="PTHR43491:SF2">
    <property type="entry name" value="UDP-N-ACETYL-D-MANNOSAMINE DEHYDROGENASE"/>
    <property type="match status" value="1"/>
</dbReference>
<dbReference type="InterPro" id="IPR008927">
    <property type="entry name" value="6-PGluconate_DH-like_C_sf"/>
</dbReference>
<dbReference type="GO" id="GO:0016628">
    <property type="term" value="F:oxidoreductase activity, acting on the CH-CH group of donors, NAD or NADP as acceptor"/>
    <property type="evidence" value="ECO:0007669"/>
    <property type="project" value="InterPro"/>
</dbReference>
<dbReference type="Pfam" id="PF03721">
    <property type="entry name" value="UDPG_MGDP_dh_N"/>
    <property type="match status" value="1"/>
</dbReference>
<evidence type="ECO:0000313" key="6">
    <source>
        <dbReference type="EMBL" id="AYF98340.1"/>
    </source>
</evidence>
<dbReference type="InterPro" id="IPR036291">
    <property type="entry name" value="NAD(P)-bd_dom_sf"/>
</dbReference>
<dbReference type="OrthoDB" id="5193947at2"/>
<dbReference type="GO" id="GO:0051287">
    <property type="term" value="F:NAD binding"/>
    <property type="evidence" value="ECO:0007669"/>
    <property type="project" value="InterPro"/>
</dbReference>
<dbReference type="GO" id="GO:0000271">
    <property type="term" value="P:polysaccharide biosynthetic process"/>
    <property type="evidence" value="ECO:0007669"/>
    <property type="project" value="InterPro"/>
</dbReference>
<dbReference type="InterPro" id="IPR014027">
    <property type="entry name" value="UDP-Glc/GDP-Man_DH_C"/>
</dbReference>
<keyword evidence="7" id="KW-1185">Reference proteome</keyword>
<dbReference type="SUPFAM" id="SSF48179">
    <property type="entry name" value="6-phosphogluconate dehydrogenase C-terminal domain-like"/>
    <property type="match status" value="1"/>
</dbReference>
<dbReference type="KEGG" id="lyd:D7I47_08775"/>
<dbReference type="SUPFAM" id="SSF52413">
    <property type="entry name" value="UDP-glucose/GDP-mannose dehydrogenase C-terminal domain"/>
    <property type="match status" value="1"/>
</dbReference>
<sequence>MNVVVVGAGKMGLPIACQLASRGATVVACDVNPAVVDLINEGRAPFEEPGLSELLAEGVLSGRLRATTDTAAAVAEADVVIVIVPALLTPERDIDSSMIEAVAKLIAPVLPADALVSFETTMPVGGTRARLIPLLESAGKVVGIDFEVVFSPERVKSGFLLRNLTVNPKVVGATSPEAATRASDFYHRYLGAPVQNVGTLEAAEFVKLAGMVYRDVNIALANELASYAEITGLDLQALLPMINSDGEAAMLQPGIGVGGHCTPVYPYFLIRDAERRGLSLPMTLLGRQINDSQAAHAVEMIEASLGSFAGKRVNILGLAFRPQVKETAFSTAFLLGAELRRRGAEVLLTDPMFTDEEIRGHGFRPASIDTRADALILNTAHPEFLEIDWGAIAGRGVSVVLDGRNGWRSTQVTDAGIRHLAIGTGSSTWA</sequence>
<dbReference type="PIRSF" id="PIRSF000124">
    <property type="entry name" value="UDPglc_GDPman_dh"/>
    <property type="match status" value="1"/>
</dbReference>
<evidence type="ECO:0000313" key="7">
    <source>
        <dbReference type="Proteomes" id="UP000278886"/>
    </source>
</evidence>
<dbReference type="PIRSF" id="PIRSF500136">
    <property type="entry name" value="UDP_ManNAc_DH"/>
    <property type="match status" value="1"/>
</dbReference>
<dbReference type="InterPro" id="IPR017476">
    <property type="entry name" value="UDP-Glc/GDP-Man"/>
</dbReference>
<dbReference type="Gene3D" id="3.40.50.720">
    <property type="entry name" value="NAD(P)-binding Rossmann-like Domain"/>
    <property type="match status" value="2"/>
</dbReference>
<dbReference type="InterPro" id="IPR001732">
    <property type="entry name" value="UDP-Glc/GDP-Man_DH_N"/>
</dbReference>
<name>A0A387BII4_9MICO</name>
<dbReference type="InterPro" id="IPR036220">
    <property type="entry name" value="UDP-Glc/GDP-Man_DH_C_sf"/>
</dbReference>
<evidence type="ECO:0000256" key="1">
    <source>
        <dbReference type="ARBA" id="ARBA00006601"/>
    </source>
</evidence>
<dbReference type="Proteomes" id="UP000278886">
    <property type="component" value="Chromosome"/>
</dbReference>
<evidence type="ECO:0000256" key="3">
    <source>
        <dbReference type="ARBA" id="ARBA00023027"/>
    </source>
</evidence>
<evidence type="ECO:0000259" key="5">
    <source>
        <dbReference type="SMART" id="SM00984"/>
    </source>
</evidence>
<reference evidence="7" key="1">
    <citation type="submission" date="2018-09" db="EMBL/GenBank/DDBJ databases">
        <title>Genome sequencing of strain 2DFWR-13.</title>
        <authorList>
            <person name="Heo J."/>
            <person name="Kim S.-J."/>
            <person name="Kwon S.-W."/>
        </authorList>
    </citation>
    <scope>NUCLEOTIDE SEQUENCE [LARGE SCALE GENOMIC DNA]</scope>
    <source>
        <strain evidence="7">2DFWR-13</strain>
    </source>
</reference>
<dbReference type="Pfam" id="PF00984">
    <property type="entry name" value="UDPG_MGDP_dh"/>
    <property type="match status" value="1"/>
</dbReference>
<proteinExistence type="inferred from homology"/>
<protein>
    <submittedName>
        <fullName evidence="6">Nucleotide sugar dehydrogenase</fullName>
    </submittedName>
</protein>
<dbReference type="InterPro" id="IPR014026">
    <property type="entry name" value="UDP-Glc/GDP-Man_DH_dimer"/>
</dbReference>
<dbReference type="InterPro" id="IPR028359">
    <property type="entry name" value="UDP_ManNAc/GlcNAc_DH"/>
</dbReference>
<evidence type="ECO:0000256" key="4">
    <source>
        <dbReference type="PIRNR" id="PIRNR000124"/>
    </source>
</evidence>
<dbReference type="EMBL" id="CP032630">
    <property type="protein sequence ID" value="AYF98340.1"/>
    <property type="molecule type" value="Genomic_DNA"/>
</dbReference>
<dbReference type="PANTHER" id="PTHR43491">
    <property type="entry name" value="UDP-N-ACETYL-D-MANNOSAMINE DEHYDROGENASE"/>
    <property type="match status" value="1"/>
</dbReference>
<keyword evidence="3" id="KW-0520">NAD</keyword>
<comment type="similarity">
    <text evidence="1 4">Belongs to the UDP-glucose/GDP-mannose dehydrogenase family.</text>
</comment>
<keyword evidence="2" id="KW-0560">Oxidoreductase</keyword>
<feature type="domain" description="UDP-glucose/GDP-mannose dehydrogenase C-terminal" evidence="5">
    <location>
        <begin position="314"/>
        <end position="409"/>
    </location>
</feature>
<dbReference type="RefSeq" id="WP_120762687.1">
    <property type="nucleotide sequence ID" value="NZ_CP032630.1"/>
</dbReference>
<dbReference type="SUPFAM" id="SSF51735">
    <property type="entry name" value="NAD(P)-binding Rossmann-fold domains"/>
    <property type="match status" value="1"/>
</dbReference>
<dbReference type="Pfam" id="PF03720">
    <property type="entry name" value="UDPG_MGDP_dh_C"/>
    <property type="match status" value="1"/>
</dbReference>
<organism evidence="6 7">
    <name type="scientific">Protaetiibacter intestinalis</name>
    <dbReference type="NCBI Taxonomy" id="2419774"/>
    <lineage>
        <taxon>Bacteria</taxon>
        <taxon>Bacillati</taxon>
        <taxon>Actinomycetota</taxon>
        <taxon>Actinomycetes</taxon>
        <taxon>Micrococcales</taxon>
        <taxon>Microbacteriaceae</taxon>
        <taxon>Protaetiibacter</taxon>
    </lineage>
</organism>